<evidence type="ECO:0000313" key="5">
    <source>
        <dbReference type="Proteomes" id="UP000247702"/>
    </source>
</evidence>
<evidence type="ECO:0000256" key="1">
    <source>
        <dbReference type="SAM" id="Phobius"/>
    </source>
</evidence>
<keyword evidence="5" id="KW-1185">Reference proteome</keyword>
<feature type="transmembrane region" description="Helical" evidence="1">
    <location>
        <begin position="348"/>
        <end position="366"/>
    </location>
</feature>
<keyword evidence="1" id="KW-1133">Transmembrane helix</keyword>
<evidence type="ECO:0000313" key="4">
    <source>
        <dbReference type="EMBL" id="GES73532.1"/>
    </source>
</evidence>
<feature type="signal peptide" evidence="2">
    <location>
        <begin position="1"/>
        <end position="23"/>
    </location>
</feature>
<dbReference type="Proteomes" id="UP000247702">
    <property type="component" value="Unassembled WGS sequence"/>
</dbReference>
<keyword evidence="1" id="KW-0472">Membrane</keyword>
<dbReference type="AlphaFoldDB" id="A0A2Z6QU15"/>
<evidence type="ECO:0000313" key="3">
    <source>
        <dbReference type="EMBL" id="GBB88181.1"/>
    </source>
</evidence>
<keyword evidence="2" id="KW-0732">Signal</keyword>
<dbReference type="EMBL" id="BEXD01000525">
    <property type="protein sequence ID" value="GBB88181.1"/>
    <property type="molecule type" value="Genomic_DNA"/>
</dbReference>
<evidence type="ECO:0000256" key="2">
    <source>
        <dbReference type="SAM" id="SignalP"/>
    </source>
</evidence>
<sequence>MMWKNLTLIFILVIATFSNFTFAKVPLKWRRDELFGVLSYRKSYVGILSNYSSLIERQDVCPPGQLECPGLDYCCSPTTCDSCMECFQCCSEDYCRTGLHCTTKTFDGFVCDDVCSISSYIYDSCDDAPEDSENDTLPNTYYSNVVAYDDTTEDSTPICKPGDLRRKCRNKAKQAPYAYIYDNGTVNQVNLSSTINLEGLDADHVFEIQIVSRYLNGDGIIIWSYIKSNPEEYLDELKTIMNDVTNIRFVSEDINGAKGIYFSGKNVNQTLIKPLIDYLKMNDTSEAFLNTRAKVIEFFRKVVNENNLDVPNFDNIDNSLGLTEFENLINKSLVIGSSSNNSSSTLPLLHLPVILSVILSLVFLVFSGCNHKITRMSIPHITKN</sequence>
<proteinExistence type="predicted"/>
<protein>
    <submittedName>
        <fullName evidence="3">Uncharacterized protein</fullName>
    </submittedName>
</protein>
<reference evidence="3 5" key="1">
    <citation type="submission" date="2017-11" db="EMBL/GenBank/DDBJ databases">
        <title>The genome of Rhizophagus clarus HR1 reveals common genetic basis of auxotrophy among arbuscular mycorrhizal fungi.</title>
        <authorList>
            <person name="Kobayashi Y."/>
        </authorList>
    </citation>
    <scope>NUCLEOTIDE SEQUENCE [LARGE SCALE GENOMIC DNA]</scope>
    <source>
        <strain evidence="3 5">HR1</strain>
    </source>
</reference>
<name>A0A2Z6QU15_9GLOM</name>
<organism evidence="3 5">
    <name type="scientific">Rhizophagus clarus</name>
    <dbReference type="NCBI Taxonomy" id="94130"/>
    <lineage>
        <taxon>Eukaryota</taxon>
        <taxon>Fungi</taxon>
        <taxon>Fungi incertae sedis</taxon>
        <taxon>Mucoromycota</taxon>
        <taxon>Glomeromycotina</taxon>
        <taxon>Glomeromycetes</taxon>
        <taxon>Glomerales</taxon>
        <taxon>Glomeraceae</taxon>
        <taxon>Rhizophagus</taxon>
    </lineage>
</organism>
<accession>A0A2Z6QU15</accession>
<dbReference type="Proteomes" id="UP000615446">
    <property type="component" value="Unassembled WGS sequence"/>
</dbReference>
<reference evidence="4" key="2">
    <citation type="submission" date="2019-10" db="EMBL/GenBank/DDBJ databases">
        <title>Conservation and host-specific expression of non-tandemly repeated heterogenous ribosome RNA gene in arbuscular mycorrhizal fungi.</title>
        <authorList>
            <person name="Maeda T."/>
            <person name="Kobayashi Y."/>
            <person name="Nakagawa T."/>
            <person name="Ezawa T."/>
            <person name="Yamaguchi K."/>
            <person name="Bino T."/>
            <person name="Nishimoto Y."/>
            <person name="Shigenobu S."/>
            <person name="Kawaguchi M."/>
        </authorList>
    </citation>
    <scope>NUCLEOTIDE SEQUENCE</scope>
    <source>
        <strain evidence="4">HR1</strain>
    </source>
</reference>
<dbReference type="OrthoDB" id="2448820at2759"/>
<comment type="caution">
    <text evidence="3">The sequence shown here is derived from an EMBL/GenBank/DDBJ whole genome shotgun (WGS) entry which is preliminary data.</text>
</comment>
<keyword evidence="1" id="KW-0812">Transmembrane</keyword>
<gene>
    <name evidence="4" type="ORF">RCL2_000106200</name>
    <name evidence="3" type="ORF">RclHR1_14700003</name>
</gene>
<dbReference type="EMBL" id="BLAL01000006">
    <property type="protein sequence ID" value="GES73532.1"/>
    <property type="molecule type" value="Genomic_DNA"/>
</dbReference>
<feature type="chain" id="PRO_5036060092" evidence="2">
    <location>
        <begin position="24"/>
        <end position="384"/>
    </location>
</feature>